<dbReference type="InterPro" id="IPR001466">
    <property type="entry name" value="Beta-lactam-related"/>
</dbReference>
<name>A0ABU7LZC5_9PROT</name>
<dbReference type="RefSeq" id="WP_330196356.1">
    <property type="nucleotide sequence ID" value="NZ_JAZDRO010000003.1"/>
</dbReference>
<dbReference type="PANTHER" id="PTHR46520:SF1">
    <property type="entry name" value="SERINE BETA-LACTAMASE-LIKE PROTEIN LACTB, MITOCHONDRIAL"/>
    <property type="match status" value="1"/>
</dbReference>
<proteinExistence type="predicted"/>
<dbReference type="EMBL" id="JAZDRO010000003">
    <property type="protein sequence ID" value="MEE2566806.1"/>
    <property type="molecule type" value="Genomic_DNA"/>
</dbReference>
<evidence type="ECO:0000256" key="1">
    <source>
        <dbReference type="SAM" id="SignalP"/>
    </source>
</evidence>
<evidence type="ECO:0000313" key="3">
    <source>
        <dbReference type="EMBL" id="MEE2566806.1"/>
    </source>
</evidence>
<protein>
    <submittedName>
        <fullName evidence="3">Serine hydrolase domain-containing protein</fullName>
        <ecNumber evidence="3">3.1.1.103</ecNumber>
    </submittedName>
</protein>
<dbReference type="Pfam" id="PF00144">
    <property type="entry name" value="Beta-lactamase"/>
    <property type="match status" value="1"/>
</dbReference>
<organism evidence="3 4">
    <name type="scientific">Hyphobacterium marinum</name>
    <dbReference type="NCBI Taxonomy" id="3116574"/>
    <lineage>
        <taxon>Bacteria</taxon>
        <taxon>Pseudomonadati</taxon>
        <taxon>Pseudomonadota</taxon>
        <taxon>Alphaproteobacteria</taxon>
        <taxon>Maricaulales</taxon>
        <taxon>Maricaulaceae</taxon>
        <taxon>Hyphobacterium</taxon>
    </lineage>
</organism>
<evidence type="ECO:0000259" key="2">
    <source>
        <dbReference type="Pfam" id="PF00144"/>
    </source>
</evidence>
<comment type="caution">
    <text evidence="3">The sequence shown here is derived from an EMBL/GenBank/DDBJ whole genome shotgun (WGS) entry which is preliminary data.</text>
</comment>
<reference evidence="3 4" key="1">
    <citation type="submission" date="2024-01" db="EMBL/GenBank/DDBJ databases">
        <title>Hyphobacterium bacterium isolated from marine sediment.</title>
        <authorList>
            <person name="Zhao S."/>
        </authorList>
    </citation>
    <scope>NUCLEOTIDE SEQUENCE [LARGE SCALE GENOMIC DNA]</scope>
    <source>
        <strain evidence="3 4">Y60-23</strain>
    </source>
</reference>
<dbReference type="InterPro" id="IPR012338">
    <property type="entry name" value="Beta-lactam/transpept-like"/>
</dbReference>
<dbReference type="GO" id="GO:0016787">
    <property type="term" value="F:hydrolase activity"/>
    <property type="evidence" value="ECO:0007669"/>
    <property type="project" value="UniProtKB-KW"/>
</dbReference>
<dbReference type="Proteomes" id="UP001310692">
    <property type="component" value="Unassembled WGS sequence"/>
</dbReference>
<keyword evidence="3" id="KW-0378">Hydrolase</keyword>
<dbReference type="PANTHER" id="PTHR46520">
    <property type="entry name" value="SERINE BETA-LACTAMASE-LIKE PROTEIN LACTB, MITOCHONDRIAL"/>
    <property type="match status" value="1"/>
</dbReference>
<sequence>MITTLPRLLALLLLFSPPATALAQVPPGEAANAIMVEVMAETPVPAFSGAVWADGDIAWAQAFGTDNIETGTPARTSHRFRLGSVSKVVTATLAARLADDGVIDLDAPISTWMPDLPEHHRATTLRQLLGHQGGVRHYGRADFDPTAPGGIIDRRFYPDSASALALFIEDPLVNEPGTAYAYTTFGYTLAAAVMEAATGEDFLSLVEAQITVPLGLDTLGPDRPLQVTPNRVGFYDPIDFVQQRIDATVTGEVANALDINPAYKWAGGGFIATPSDLVRFGAGVLGDGFLSEATRTDMFTNQTLADGEETLVGLGWRIDTDATGRVRYHHAGMQEGARAVLVVYPEHGVAVALMSNLGGTPQDILGYATRIAEGYLD</sequence>
<dbReference type="EC" id="3.1.1.103" evidence="3"/>
<dbReference type="InterPro" id="IPR052794">
    <property type="entry name" value="Mito_Ser_Protease_LACTB"/>
</dbReference>
<keyword evidence="1" id="KW-0732">Signal</keyword>
<evidence type="ECO:0000313" key="4">
    <source>
        <dbReference type="Proteomes" id="UP001310692"/>
    </source>
</evidence>
<dbReference type="SUPFAM" id="SSF56601">
    <property type="entry name" value="beta-lactamase/transpeptidase-like"/>
    <property type="match status" value="1"/>
</dbReference>
<keyword evidence="4" id="KW-1185">Reference proteome</keyword>
<dbReference type="Gene3D" id="3.40.710.10">
    <property type="entry name" value="DD-peptidase/beta-lactamase superfamily"/>
    <property type="match status" value="1"/>
</dbReference>
<accession>A0ABU7LZC5</accession>
<gene>
    <name evidence="3" type="ORF">V0U35_08950</name>
</gene>
<feature type="signal peptide" evidence="1">
    <location>
        <begin position="1"/>
        <end position="21"/>
    </location>
</feature>
<feature type="chain" id="PRO_5047181205" evidence="1">
    <location>
        <begin position="22"/>
        <end position="377"/>
    </location>
</feature>
<feature type="domain" description="Beta-lactamase-related" evidence="2">
    <location>
        <begin position="33"/>
        <end position="373"/>
    </location>
</feature>